<dbReference type="HOGENOM" id="CLU_155303_0_0_0"/>
<protein>
    <submittedName>
        <fullName evidence="1">Uncharacterized protein</fullName>
    </submittedName>
</protein>
<dbReference type="RefSeq" id="WP_009850905.1">
    <property type="nucleotide sequence ID" value="NZ_DS022295.1"/>
</dbReference>
<dbReference type="Proteomes" id="UP000005297">
    <property type="component" value="Unassembled WGS sequence"/>
</dbReference>
<reference evidence="1 2" key="1">
    <citation type="submission" date="2006-09" db="EMBL/GenBank/DDBJ databases">
        <authorList>
            <person name="Emerson D."/>
            <person name="Ferriera S."/>
            <person name="Johnson J."/>
            <person name="Kravitz S."/>
            <person name="Halpern A."/>
            <person name="Remington K."/>
            <person name="Beeson K."/>
            <person name="Tran B."/>
            <person name="Rogers Y.-H."/>
            <person name="Friedman R."/>
            <person name="Venter J.C."/>
        </authorList>
    </citation>
    <scope>NUCLEOTIDE SEQUENCE [LARGE SCALE GENOMIC DNA]</scope>
    <source>
        <strain evidence="1 2">PV-1</strain>
    </source>
</reference>
<evidence type="ECO:0000313" key="1">
    <source>
        <dbReference type="EMBL" id="EAU53579.1"/>
    </source>
</evidence>
<dbReference type="OrthoDB" id="5612448at2"/>
<keyword evidence="2" id="KW-1185">Reference proteome</keyword>
<dbReference type="eggNOG" id="ENOG5033H8V">
    <property type="taxonomic scope" value="Bacteria"/>
</dbReference>
<proteinExistence type="predicted"/>
<sequence length="128" mass="14587">MNLVEAQVEFDFKGIRYAPAAIINLDECMRHHDPVDYIFRMLAADCGIGTYSHEFDIMIEGELSFDHPTGLATDCVTDNKLDFERFRKAWLEECTMRILQPIAATYLSITNLDEHPKLKAALIAAYEA</sequence>
<dbReference type="EMBL" id="AATS01000021">
    <property type="protein sequence ID" value="EAU53579.1"/>
    <property type="molecule type" value="Genomic_DNA"/>
</dbReference>
<name>Q0EW92_9PROT</name>
<dbReference type="InParanoid" id="Q0EW92"/>
<gene>
    <name evidence="1" type="ORF">SPV1_03038</name>
</gene>
<organism evidence="1 2">
    <name type="scientific">Mariprofundus ferrooxydans PV-1</name>
    <dbReference type="NCBI Taxonomy" id="314345"/>
    <lineage>
        <taxon>Bacteria</taxon>
        <taxon>Pseudomonadati</taxon>
        <taxon>Pseudomonadota</taxon>
        <taxon>Candidatius Mariprofundia</taxon>
        <taxon>Mariprofundales</taxon>
        <taxon>Mariprofundaceae</taxon>
        <taxon>Mariprofundus</taxon>
    </lineage>
</organism>
<evidence type="ECO:0000313" key="2">
    <source>
        <dbReference type="Proteomes" id="UP000005297"/>
    </source>
</evidence>
<comment type="caution">
    <text evidence="1">The sequence shown here is derived from an EMBL/GenBank/DDBJ whole genome shotgun (WGS) entry which is preliminary data.</text>
</comment>
<accession>Q0EW92</accession>
<dbReference type="AlphaFoldDB" id="Q0EW92"/>